<dbReference type="Proteomes" id="UP000050761">
    <property type="component" value="Unassembled WGS sequence"/>
</dbReference>
<organism evidence="2 3">
    <name type="scientific">Heligmosomoides polygyrus</name>
    <name type="common">Parasitic roundworm</name>
    <dbReference type="NCBI Taxonomy" id="6339"/>
    <lineage>
        <taxon>Eukaryota</taxon>
        <taxon>Metazoa</taxon>
        <taxon>Ecdysozoa</taxon>
        <taxon>Nematoda</taxon>
        <taxon>Chromadorea</taxon>
        <taxon>Rhabditida</taxon>
        <taxon>Rhabditina</taxon>
        <taxon>Rhabditomorpha</taxon>
        <taxon>Strongyloidea</taxon>
        <taxon>Heligmosomidae</taxon>
        <taxon>Heligmosomoides</taxon>
    </lineage>
</organism>
<keyword evidence="2" id="KW-1185">Reference proteome</keyword>
<dbReference type="WBParaSite" id="HPBE_0000410101-mRNA-1">
    <property type="protein sequence ID" value="HPBE_0000410101-mRNA-1"/>
    <property type="gene ID" value="HPBE_0000410101"/>
</dbReference>
<dbReference type="EMBL" id="UZAH01025272">
    <property type="protein sequence ID" value="VDO60063.1"/>
    <property type="molecule type" value="Genomic_DNA"/>
</dbReference>
<sequence>MVISRMPGKSIEEIIADGSSGLFAISGGAPAAAAVQEAKPAKKEEKRKSDKDMGFGLFDHSFDNFGASND</sequence>
<accession>A0A183FD38</accession>
<dbReference type="AlphaFoldDB" id="A0A183FD38"/>
<protein>
    <submittedName>
        <fullName evidence="3">60S acidic ribosomal protein P1</fullName>
    </submittedName>
</protein>
<evidence type="ECO:0000313" key="3">
    <source>
        <dbReference type="WBParaSite" id="HPBE_0000410101-mRNA-1"/>
    </source>
</evidence>
<accession>A0A3P7Y4Z4</accession>
<name>A0A183FD38_HELPZ</name>
<proteinExistence type="predicted"/>
<reference evidence="1 2" key="1">
    <citation type="submission" date="2018-11" db="EMBL/GenBank/DDBJ databases">
        <authorList>
            <consortium name="Pathogen Informatics"/>
        </authorList>
    </citation>
    <scope>NUCLEOTIDE SEQUENCE [LARGE SCALE GENOMIC DNA]</scope>
</reference>
<gene>
    <name evidence="1" type="ORF">HPBE_LOCUS4102</name>
</gene>
<dbReference type="Pfam" id="PF00428">
    <property type="entry name" value="Ribosomal_60s"/>
    <property type="match status" value="1"/>
</dbReference>
<evidence type="ECO:0000313" key="1">
    <source>
        <dbReference type="EMBL" id="VDO60063.1"/>
    </source>
</evidence>
<reference evidence="3" key="2">
    <citation type="submission" date="2019-09" db="UniProtKB">
        <authorList>
            <consortium name="WormBaseParasite"/>
        </authorList>
    </citation>
    <scope>IDENTIFICATION</scope>
</reference>
<evidence type="ECO:0000313" key="2">
    <source>
        <dbReference type="Proteomes" id="UP000050761"/>
    </source>
</evidence>